<evidence type="ECO:0000256" key="2">
    <source>
        <dbReference type="SAM" id="Phobius"/>
    </source>
</evidence>
<feature type="transmembrane region" description="Helical" evidence="2">
    <location>
        <begin position="6"/>
        <end position="27"/>
    </location>
</feature>
<feature type="compositionally biased region" description="Polar residues" evidence="1">
    <location>
        <begin position="169"/>
        <end position="184"/>
    </location>
</feature>
<keyword evidence="2" id="KW-0472">Membrane</keyword>
<sequence length="242" mass="26543">MMSNAIAIIGFSAFLFALGYGIFHLICKAVKKEKRFSKKLFWPLLIGGFILFLIGGSSAEPDTAAVKAEEKYSTLDTANQKLTKEHQALEKKYESISAAAEKEKSEAEAGNEEKLSKLSKEINELKKTNKSLKQDNEKLKDSQKKLEKAAETLQSENKTLKRQKEETKTAGNAESAQNTASSSGGHAETKAADTSQGCNIKGSRNGIYHTPGSTYYDRTTDPVEMFCSVEEAEAAGFRAPKR</sequence>
<evidence type="ECO:0000256" key="1">
    <source>
        <dbReference type="SAM" id="MobiDB-lite"/>
    </source>
</evidence>
<dbReference type="Gene3D" id="1.20.5.340">
    <property type="match status" value="1"/>
</dbReference>
<gene>
    <name evidence="3" type="primary">yttA</name>
    <name evidence="3" type="ordered locus">BAMF_3425</name>
</gene>
<dbReference type="EMBL" id="FN597644">
    <property type="protein sequence ID" value="CBI44551.1"/>
    <property type="molecule type" value="Genomic_DNA"/>
</dbReference>
<dbReference type="AlphaFoldDB" id="A0A9P1JK22"/>
<accession>A0A9P1JK22</accession>
<feature type="compositionally biased region" description="Basic and acidic residues" evidence="1">
    <location>
        <begin position="127"/>
        <end position="150"/>
    </location>
</feature>
<feature type="region of interest" description="Disordered" evidence="1">
    <location>
        <begin position="127"/>
        <end position="213"/>
    </location>
</feature>
<dbReference type="KEGG" id="bao:BAMF_3425"/>
<organism evidence="3 4">
    <name type="scientific">Bacillus amyloliquefaciens (strain ATCC 23350 / DSM 7 / BCRC 11601 / CCUG 28519 / NBRC 15535 / NRRL B-14393 / F)</name>
    <dbReference type="NCBI Taxonomy" id="692420"/>
    <lineage>
        <taxon>Bacteria</taxon>
        <taxon>Bacillati</taxon>
        <taxon>Bacillota</taxon>
        <taxon>Bacilli</taxon>
        <taxon>Bacillales</taxon>
        <taxon>Bacillaceae</taxon>
        <taxon>Bacillus</taxon>
        <taxon>Bacillus amyloliquefaciens group</taxon>
    </lineage>
</organism>
<proteinExistence type="predicted"/>
<name>A0A9P1JK22_BACAS</name>
<keyword evidence="4" id="KW-1185">Reference proteome</keyword>
<protein>
    <recommendedName>
        <fullName evidence="5">Membrane protein YttA</fullName>
    </recommendedName>
</protein>
<reference evidence="3 4" key="1">
    <citation type="journal article" date="2011" name="Int. J. Syst. Evol. Microbiol.">
        <title>Relationship of Bacillus amyloliquefaciens clades associated with strains DSM 7T and FZB42T: a proposal for Bacillus amyloliquefaciens subsp. amyloliquefaciens subsp. nov. and Bacillus amyloliquefaciens subsp. plantarum subsp. nov. based on complete genome sequence comparisons.</title>
        <authorList>
            <person name="Borriss R."/>
            <person name="Chen X.H."/>
            <person name="Rueckert C."/>
            <person name="Blom J."/>
            <person name="Becker A."/>
            <person name="Baumgarth B."/>
            <person name="Fan B."/>
            <person name="Pukall R."/>
            <person name="Schumann P."/>
            <person name="Sproer C."/>
            <person name="Junge H."/>
            <person name="Vater J."/>
            <person name="Puhler A."/>
            <person name="Klenk H.P."/>
        </authorList>
    </citation>
    <scope>NUCLEOTIDE SEQUENCE [LARGE SCALE GENOMIC DNA]</scope>
    <source>
        <strain evidence="4">DSM 7</strain>
    </source>
</reference>
<evidence type="ECO:0000313" key="4">
    <source>
        <dbReference type="Proteomes" id="UP000006562"/>
    </source>
</evidence>
<keyword evidence="2" id="KW-0812">Transmembrane</keyword>
<evidence type="ECO:0008006" key="5">
    <source>
        <dbReference type="Google" id="ProtNLM"/>
    </source>
</evidence>
<keyword evidence="2" id="KW-1133">Transmembrane helix</keyword>
<feature type="transmembrane region" description="Helical" evidence="2">
    <location>
        <begin position="39"/>
        <end position="59"/>
    </location>
</feature>
<reference evidence="4" key="2">
    <citation type="journal article" date="2011" name="J. Biotechnol.">
        <title>Genome sequence of B. amyloliquefaciens type strain DSM7(T) reveals differences to plant-associated B. amyloliquefaciens FZB42.</title>
        <authorList>
            <person name="Ruckert C."/>
            <person name="Blom J."/>
            <person name="Chen X."/>
            <person name="Reva O."/>
            <person name="Borriss R."/>
        </authorList>
    </citation>
    <scope>NUCLEOTIDE SEQUENCE [LARGE SCALE GENOMIC DNA]</scope>
    <source>
        <strain evidence="4">DSM 7</strain>
    </source>
</reference>
<dbReference type="Proteomes" id="UP000006562">
    <property type="component" value="Chromosome"/>
</dbReference>
<feature type="compositionally biased region" description="Basic and acidic residues" evidence="1">
    <location>
        <begin position="158"/>
        <end position="168"/>
    </location>
</feature>
<evidence type="ECO:0000313" key="3">
    <source>
        <dbReference type="EMBL" id="CBI44551.1"/>
    </source>
</evidence>